<dbReference type="OrthoDB" id="270970at2759"/>
<dbReference type="GO" id="GO:0005509">
    <property type="term" value="F:calcium ion binding"/>
    <property type="evidence" value="ECO:0007669"/>
    <property type="project" value="TreeGrafter"/>
</dbReference>
<dbReference type="Gene3D" id="2.60.40.150">
    <property type="entry name" value="C2 domain"/>
    <property type="match status" value="1"/>
</dbReference>
<dbReference type="GO" id="GO:0070382">
    <property type="term" value="C:exocytic vesicle"/>
    <property type="evidence" value="ECO:0007669"/>
    <property type="project" value="TreeGrafter"/>
</dbReference>
<feature type="domain" description="C2" evidence="2">
    <location>
        <begin position="155"/>
        <end position="284"/>
    </location>
</feature>
<sequence length="380" mass="43502">METGLCLTLFDQGALIILSTKTQLSPKYLNILLKMEALILQSLLGRESGRKKPSTGNAINNAQQRNFHLPCRGQRAIFSPPAVRLRNQTTPTGRPNKDRQEVPDKYLHQRSVADRLIYPFSSLDIDSELVNWRLLQGASNVSRIEGEKGFCSVCRCGELKIGLCYESTLSTLRVFVVEARNLPYADFGISSKPYVRLWLVQFGNCLDRRKTRPKSRSHSPIFREQFIFTVPLAKLPIVKLVLASLGKFPKSKPKRSDRWIWKIYHHRSRLSKALSLGGHLTCSFALKKNFFSSTNSSIMLAQSRRMDKSSQFQPLILFQLAKVTKCPIVCMDPPIGLDDEVGHIILERQSKGAESRHWEMMIQNQDETLEMWHKLKKEWC</sequence>
<organism evidence="3 4">
    <name type="scientific">Trichinella nativa</name>
    <dbReference type="NCBI Taxonomy" id="6335"/>
    <lineage>
        <taxon>Eukaryota</taxon>
        <taxon>Metazoa</taxon>
        <taxon>Ecdysozoa</taxon>
        <taxon>Nematoda</taxon>
        <taxon>Enoplea</taxon>
        <taxon>Dorylaimia</taxon>
        <taxon>Trichinellida</taxon>
        <taxon>Trichinellidae</taxon>
        <taxon>Trichinella</taxon>
    </lineage>
</organism>
<dbReference type="InterPro" id="IPR035892">
    <property type="entry name" value="C2_domain_sf"/>
</dbReference>
<evidence type="ECO:0000259" key="2">
    <source>
        <dbReference type="PROSITE" id="PS50004"/>
    </source>
</evidence>
<feature type="compositionally biased region" description="Basic and acidic residues" evidence="1">
    <location>
        <begin position="95"/>
        <end position="104"/>
    </location>
</feature>
<dbReference type="SMART" id="SM00239">
    <property type="entry name" value="C2"/>
    <property type="match status" value="1"/>
</dbReference>
<dbReference type="InterPro" id="IPR000008">
    <property type="entry name" value="C2_dom"/>
</dbReference>
<accession>A0A0V1LM49</accession>
<dbReference type="GO" id="GO:0098793">
    <property type="term" value="C:presynapse"/>
    <property type="evidence" value="ECO:0007669"/>
    <property type="project" value="GOC"/>
</dbReference>
<dbReference type="GO" id="GO:0030424">
    <property type="term" value="C:axon"/>
    <property type="evidence" value="ECO:0007669"/>
    <property type="project" value="TreeGrafter"/>
</dbReference>
<dbReference type="GO" id="GO:0048791">
    <property type="term" value="P:calcium ion-regulated exocytosis of neurotransmitter"/>
    <property type="evidence" value="ECO:0007669"/>
    <property type="project" value="TreeGrafter"/>
</dbReference>
<feature type="region of interest" description="Disordered" evidence="1">
    <location>
        <begin position="82"/>
        <end position="104"/>
    </location>
</feature>
<dbReference type="EMBL" id="JYDW01000027">
    <property type="protein sequence ID" value="KRZ60593.1"/>
    <property type="molecule type" value="Genomic_DNA"/>
</dbReference>
<protein>
    <submittedName>
        <fullName evidence="3">Synaptotagmin-7</fullName>
    </submittedName>
</protein>
<dbReference type="Pfam" id="PF00168">
    <property type="entry name" value="C2"/>
    <property type="match status" value="1"/>
</dbReference>
<dbReference type="GO" id="GO:0005544">
    <property type="term" value="F:calcium-dependent phospholipid binding"/>
    <property type="evidence" value="ECO:0007669"/>
    <property type="project" value="TreeGrafter"/>
</dbReference>
<dbReference type="GO" id="GO:0030276">
    <property type="term" value="F:clathrin binding"/>
    <property type="evidence" value="ECO:0007669"/>
    <property type="project" value="TreeGrafter"/>
</dbReference>
<evidence type="ECO:0000256" key="1">
    <source>
        <dbReference type="SAM" id="MobiDB-lite"/>
    </source>
</evidence>
<dbReference type="GO" id="GO:0005886">
    <property type="term" value="C:plasma membrane"/>
    <property type="evidence" value="ECO:0007669"/>
    <property type="project" value="TreeGrafter"/>
</dbReference>
<dbReference type="Proteomes" id="UP000054721">
    <property type="component" value="Unassembled WGS sequence"/>
</dbReference>
<comment type="caution">
    <text evidence="3">The sequence shown here is derived from an EMBL/GenBank/DDBJ whole genome shotgun (WGS) entry which is preliminary data.</text>
</comment>
<gene>
    <name evidence="3" type="primary">SYT7</name>
    <name evidence="3" type="ORF">T02_10598</name>
</gene>
<dbReference type="AlphaFoldDB" id="A0A0V1LM49"/>
<evidence type="ECO:0000313" key="3">
    <source>
        <dbReference type="EMBL" id="KRZ60593.1"/>
    </source>
</evidence>
<dbReference type="STRING" id="6335.A0A0V1LM49"/>
<keyword evidence="4" id="KW-1185">Reference proteome</keyword>
<dbReference type="PANTHER" id="PTHR10024:SF344">
    <property type="entry name" value="SYNAPTOTAGMIN-7"/>
    <property type="match status" value="1"/>
</dbReference>
<dbReference type="GO" id="GO:0000149">
    <property type="term" value="F:SNARE binding"/>
    <property type="evidence" value="ECO:0007669"/>
    <property type="project" value="TreeGrafter"/>
</dbReference>
<dbReference type="SUPFAM" id="SSF49562">
    <property type="entry name" value="C2 domain (Calcium/lipid-binding domain, CaLB)"/>
    <property type="match status" value="1"/>
</dbReference>
<dbReference type="PANTHER" id="PTHR10024">
    <property type="entry name" value="SYNAPTOTAGMIN"/>
    <property type="match status" value="1"/>
</dbReference>
<dbReference type="GO" id="GO:0006906">
    <property type="term" value="P:vesicle fusion"/>
    <property type="evidence" value="ECO:0007669"/>
    <property type="project" value="TreeGrafter"/>
</dbReference>
<name>A0A0V1LM49_9BILA</name>
<reference evidence="3 4" key="1">
    <citation type="submission" date="2015-05" db="EMBL/GenBank/DDBJ databases">
        <title>Evolution of Trichinella species and genotypes.</title>
        <authorList>
            <person name="Korhonen P.K."/>
            <person name="Edoardo P."/>
            <person name="Giuseppe L.R."/>
            <person name="Gasser R.B."/>
        </authorList>
    </citation>
    <scope>NUCLEOTIDE SEQUENCE [LARGE SCALE GENOMIC DNA]</scope>
    <source>
        <strain evidence="3">ISS10</strain>
    </source>
</reference>
<dbReference type="GO" id="GO:0001786">
    <property type="term" value="F:phosphatidylserine binding"/>
    <property type="evidence" value="ECO:0007669"/>
    <property type="project" value="TreeGrafter"/>
</dbReference>
<dbReference type="PROSITE" id="PS50004">
    <property type="entry name" value="C2"/>
    <property type="match status" value="1"/>
</dbReference>
<proteinExistence type="predicted"/>
<evidence type="ECO:0000313" key="4">
    <source>
        <dbReference type="Proteomes" id="UP000054721"/>
    </source>
</evidence>